<dbReference type="AlphaFoldDB" id="A0A4Z2INV4"/>
<evidence type="ECO:0000313" key="1">
    <source>
        <dbReference type="EMBL" id="TNN79700.1"/>
    </source>
</evidence>
<dbReference type="Proteomes" id="UP000314294">
    <property type="component" value="Unassembled WGS sequence"/>
</dbReference>
<protein>
    <submittedName>
        <fullName evidence="1">Uncharacterized protein</fullName>
    </submittedName>
</protein>
<comment type="caution">
    <text evidence="1">The sequence shown here is derived from an EMBL/GenBank/DDBJ whole genome shotgun (WGS) entry which is preliminary data.</text>
</comment>
<sequence>MWRERSARGFVYTGTQKERERRRGRKKESDIGRVETLCGGAALGKNSSSFTVMAFCYWPCWIPSCLPCERHSCISTEADGTMLSECQVVVQPNTLGARNVGLVSHWQQGAGHVAVVSAVKRLVGWLWKGRADKRACTPNLSSSPAGADALCSGCSVRISSIMKLR</sequence>
<evidence type="ECO:0000313" key="2">
    <source>
        <dbReference type="Proteomes" id="UP000314294"/>
    </source>
</evidence>
<proteinExistence type="predicted"/>
<gene>
    <name evidence="1" type="ORF">EYF80_010074</name>
</gene>
<name>A0A4Z2INV4_9TELE</name>
<dbReference type="EMBL" id="SRLO01000062">
    <property type="protein sequence ID" value="TNN79700.1"/>
    <property type="molecule type" value="Genomic_DNA"/>
</dbReference>
<keyword evidence="2" id="KW-1185">Reference proteome</keyword>
<reference evidence="1 2" key="1">
    <citation type="submission" date="2019-03" db="EMBL/GenBank/DDBJ databases">
        <title>First draft genome of Liparis tanakae, snailfish: a comprehensive survey of snailfish specific genes.</title>
        <authorList>
            <person name="Kim W."/>
            <person name="Song I."/>
            <person name="Jeong J.-H."/>
            <person name="Kim D."/>
            <person name="Kim S."/>
            <person name="Ryu S."/>
            <person name="Song J.Y."/>
            <person name="Lee S.K."/>
        </authorList>
    </citation>
    <scope>NUCLEOTIDE SEQUENCE [LARGE SCALE GENOMIC DNA]</scope>
    <source>
        <tissue evidence="1">Muscle</tissue>
    </source>
</reference>
<accession>A0A4Z2INV4</accession>
<organism evidence="1 2">
    <name type="scientific">Liparis tanakae</name>
    <name type="common">Tanaka's snailfish</name>
    <dbReference type="NCBI Taxonomy" id="230148"/>
    <lineage>
        <taxon>Eukaryota</taxon>
        <taxon>Metazoa</taxon>
        <taxon>Chordata</taxon>
        <taxon>Craniata</taxon>
        <taxon>Vertebrata</taxon>
        <taxon>Euteleostomi</taxon>
        <taxon>Actinopterygii</taxon>
        <taxon>Neopterygii</taxon>
        <taxon>Teleostei</taxon>
        <taxon>Neoteleostei</taxon>
        <taxon>Acanthomorphata</taxon>
        <taxon>Eupercaria</taxon>
        <taxon>Perciformes</taxon>
        <taxon>Cottioidei</taxon>
        <taxon>Cottales</taxon>
        <taxon>Liparidae</taxon>
        <taxon>Liparis</taxon>
    </lineage>
</organism>